<sequence>MNKLQEIINALTFMLTPNDKILNNETIISLKYKLIFTTAINAIQQK</sequence>
<dbReference type="EMBL" id="LXEV01000031">
    <property type="protein sequence ID" value="OAT45559.1"/>
    <property type="molecule type" value="Genomic_DNA"/>
</dbReference>
<name>A0AAJ3HQP1_PROHU</name>
<reference evidence="1 2" key="1">
    <citation type="submission" date="2016-04" db="EMBL/GenBank/DDBJ databases">
        <title>ATOL: Assembling a taxonomically balanced genome-scale reconstruction of the evolutionary history of the Enterobacteriaceae.</title>
        <authorList>
            <person name="Plunkett G.III."/>
            <person name="Neeno-Eckwall E.C."/>
            <person name="Glasner J.D."/>
            <person name="Perna N.T."/>
        </authorList>
    </citation>
    <scope>NUCLEOTIDE SEQUENCE [LARGE SCALE GENOMIC DNA]</scope>
    <source>
        <strain evidence="1 2">ATCC 700826</strain>
    </source>
</reference>
<dbReference type="Proteomes" id="UP000078250">
    <property type="component" value="Unassembled WGS sequence"/>
</dbReference>
<evidence type="ECO:0000313" key="2">
    <source>
        <dbReference type="Proteomes" id="UP000078250"/>
    </source>
</evidence>
<protein>
    <submittedName>
        <fullName evidence="1">Uncharacterized protein</fullName>
    </submittedName>
</protein>
<gene>
    <name evidence="1" type="ORF">M997_2735</name>
</gene>
<dbReference type="AlphaFoldDB" id="A0AAJ3HQP1"/>
<accession>A0AAJ3HQP1</accession>
<proteinExistence type="predicted"/>
<organism evidence="1 2">
    <name type="scientific">Proteus hauseri ATCC 700826</name>
    <dbReference type="NCBI Taxonomy" id="1354271"/>
    <lineage>
        <taxon>Bacteria</taxon>
        <taxon>Pseudomonadati</taxon>
        <taxon>Pseudomonadota</taxon>
        <taxon>Gammaproteobacteria</taxon>
        <taxon>Enterobacterales</taxon>
        <taxon>Morganellaceae</taxon>
        <taxon>Proteus</taxon>
    </lineage>
</organism>
<keyword evidence="2" id="KW-1185">Reference proteome</keyword>
<comment type="caution">
    <text evidence="1">The sequence shown here is derived from an EMBL/GenBank/DDBJ whole genome shotgun (WGS) entry which is preliminary data.</text>
</comment>
<evidence type="ECO:0000313" key="1">
    <source>
        <dbReference type="EMBL" id="OAT45559.1"/>
    </source>
</evidence>